<proteinExistence type="predicted"/>
<dbReference type="EMBL" id="RCHU02000003">
    <property type="protein sequence ID" value="KAL3598344.1"/>
    <property type="molecule type" value="Genomic_DNA"/>
</dbReference>
<name>A0ACC4CLB8_POPAL</name>
<evidence type="ECO:0000313" key="1">
    <source>
        <dbReference type="EMBL" id="KAL3598344.1"/>
    </source>
</evidence>
<dbReference type="Proteomes" id="UP000309997">
    <property type="component" value="Unassembled WGS sequence"/>
</dbReference>
<evidence type="ECO:0000313" key="2">
    <source>
        <dbReference type="Proteomes" id="UP000309997"/>
    </source>
</evidence>
<reference evidence="1 2" key="1">
    <citation type="journal article" date="2024" name="Plant Biotechnol. J.">
        <title>Genome and CRISPR/Cas9 system of a widespread forest tree (Populus alba) in the world.</title>
        <authorList>
            <person name="Liu Y.J."/>
            <person name="Jiang P.F."/>
            <person name="Han X.M."/>
            <person name="Li X.Y."/>
            <person name="Wang H.M."/>
            <person name="Wang Y.J."/>
            <person name="Wang X.X."/>
            <person name="Zeng Q.Y."/>
        </authorList>
    </citation>
    <scope>NUCLEOTIDE SEQUENCE [LARGE SCALE GENOMIC DNA]</scope>
    <source>
        <strain evidence="2">cv. PAL-ZL1</strain>
    </source>
</reference>
<keyword evidence="2" id="KW-1185">Reference proteome</keyword>
<comment type="caution">
    <text evidence="1">The sequence shown here is derived from an EMBL/GenBank/DDBJ whole genome shotgun (WGS) entry which is preliminary data.</text>
</comment>
<sequence length="387" mass="43995">MAVARQQTLKELVAPNMENQPLCINIDNNVNFELKSGFIHLLPTFNGLVGEDPYTHLKEFHMVCVGMKPNGVDEEHVKLKAFPFSLKGETKAWLFSILPSSIGTWNGMKKIFLEKYFLASRVANIRKEICGIQQSYGETISEWRDHPNLQYGNQPQQGNQGRQFHPHGFQPQQNYQARQPPLFTNSNVMGSSSSDDLREMMKTLASNTVTLQQNVMSFQQETRSSIHNLEKQIGQVASSVGKLEAQMNGKLPSQTLNPIENVSVIMLRSGKELEEKRSKKIKMEEEEDIETKLSTKKEHPPPPKTETLTNTPKVTPHSMNSSFKTIPPFPMSSSRSKKEDKEKEILEVFKKVELNIPLLDAIKQIPKYAKFLKDLCTTKRAFKLKGH</sequence>
<organism evidence="1 2">
    <name type="scientific">Populus alba</name>
    <name type="common">White poplar</name>
    <dbReference type="NCBI Taxonomy" id="43335"/>
    <lineage>
        <taxon>Eukaryota</taxon>
        <taxon>Viridiplantae</taxon>
        <taxon>Streptophyta</taxon>
        <taxon>Embryophyta</taxon>
        <taxon>Tracheophyta</taxon>
        <taxon>Spermatophyta</taxon>
        <taxon>Magnoliopsida</taxon>
        <taxon>eudicotyledons</taxon>
        <taxon>Gunneridae</taxon>
        <taxon>Pentapetalae</taxon>
        <taxon>rosids</taxon>
        <taxon>fabids</taxon>
        <taxon>Malpighiales</taxon>
        <taxon>Salicaceae</taxon>
        <taxon>Saliceae</taxon>
        <taxon>Populus</taxon>
    </lineage>
</organism>
<gene>
    <name evidence="1" type="ORF">D5086_006262</name>
</gene>
<protein>
    <submittedName>
        <fullName evidence="1">Uncharacterized protein</fullName>
    </submittedName>
</protein>
<accession>A0ACC4CLB8</accession>